<reference evidence="2" key="1">
    <citation type="journal article" date="2015" name="PLoS Genet.">
        <title>Genome Sequence and Transcriptome Analyses of Chrysochromulina tobin: Metabolic Tools for Enhanced Algal Fitness in the Prominent Order Prymnesiales (Haptophyceae).</title>
        <authorList>
            <person name="Hovde B.T."/>
            <person name="Deodato C.R."/>
            <person name="Hunsperger H.M."/>
            <person name="Ryken S.A."/>
            <person name="Yost W."/>
            <person name="Jha R.K."/>
            <person name="Patterson J."/>
            <person name="Monnat R.J. Jr."/>
            <person name="Barlow S.B."/>
            <person name="Starkenburg S.R."/>
            <person name="Cattolico R.A."/>
        </authorList>
    </citation>
    <scope>NUCLEOTIDE SEQUENCE</scope>
    <source>
        <strain evidence="2">CCMP291</strain>
    </source>
</reference>
<dbReference type="Proteomes" id="UP000037460">
    <property type="component" value="Unassembled WGS sequence"/>
</dbReference>
<accession>A0A0M0JAR8</accession>
<organism evidence="1 2">
    <name type="scientific">Chrysochromulina tobinii</name>
    <dbReference type="NCBI Taxonomy" id="1460289"/>
    <lineage>
        <taxon>Eukaryota</taxon>
        <taxon>Haptista</taxon>
        <taxon>Haptophyta</taxon>
        <taxon>Prymnesiophyceae</taxon>
        <taxon>Prymnesiales</taxon>
        <taxon>Chrysochromulinaceae</taxon>
        <taxon>Chrysochromulina</taxon>
    </lineage>
</organism>
<keyword evidence="2" id="KW-1185">Reference proteome</keyword>
<sequence>MNQCRETDIPRGGATFVVQPQCRLTGKGRKWFELEAIDAIAFEHDAANGGDGADVKEVLPRGTNKFSLFSLVPTHAPALPVAPEVAREMVGDILQAEDMGERFNYQHEVRVDGDGNVGRVYLDADGQREDQQVITDGVEQETACSGGDTVDESWGATAAHEVIKYLLLERLRGCVILPVGISVDGKRSVSKSAYVGYKMSYDAAVVRRAQRGRKKWTTIILQVLSSGVANKYWGRDAVMGMLEKAQSANKFAKTLLENFTTDGSTEKAVQSILNPRLDALGIGIIRKNKDTDKVYEASMDGTAVEAWITDLDDALQADEPTDDFGLKTSRSQFLKGVALTFKELNAVSDYANLVRTLPVLKHWARAMRITMTSKPKMHEYAEARRELALFFAEKMLLWPKSNTWYDNECLYNVGFLLEKWGSLRLVSNEGMEAWQKKLNEVLRMGNGFANAGAIPQDVRELGQTAINEYMTKRANDKPSNAQWVYDQSLLQQHAYMSDTLSAADQLRKERKTLTWDEFTTYWLRYMVAARMRCVCLVRSRWRTNRWGPNRADYKGHIANLLQDHREYYQSVDMYLSAPDLDPVEKARQQRTLRRLRYNGTDISKGDACKARKK</sequence>
<evidence type="ECO:0000313" key="1">
    <source>
        <dbReference type="EMBL" id="KOO23689.1"/>
    </source>
</evidence>
<dbReference type="EMBL" id="JWZX01003167">
    <property type="protein sequence ID" value="KOO23689.1"/>
    <property type="molecule type" value="Genomic_DNA"/>
</dbReference>
<evidence type="ECO:0000313" key="2">
    <source>
        <dbReference type="Proteomes" id="UP000037460"/>
    </source>
</evidence>
<comment type="caution">
    <text evidence="1">The sequence shown here is derived from an EMBL/GenBank/DDBJ whole genome shotgun (WGS) entry which is preliminary data.</text>
</comment>
<name>A0A0M0JAR8_9EUKA</name>
<dbReference type="AlphaFoldDB" id="A0A0M0JAR8"/>
<protein>
    <submittedName>
        <fullName evidence="1">Uncharacterized protein</fullName>
    </submittedName>
</protein>
<gene>
    <name evidence="1" type="ORF">Ctob_004082</name>
</gene>
<proteinExistence type="predicted"/>